<reference evidence="2" key="1">
    <citation type="submission" date="2022-08" db="EMBL/GenBank/DDBJ databases">
        <authorList>
            <person name="Gutierrez-Valencia J."/>
        </authorList>
    </citation>
    <scope>NUCLEOTIDE SEQUENCE</scope>
</reference>
<sequence length="430" mass="43855">MSSAMDVWALGFATSTKKLSGESRTQKEEASVEKADNGKVAEALPAAPAEAAPVKSIAMSSAMDVWALGFATSTVKLSGESGTREEEGSVEKADNCVAGKVAEAVPAAPAKSIPMSCAMDVWALGFATSTKELSGESRTREEVPVEKAENGGKVHEAVPAAPAEAASTKSIPMSCAMDVWALGFATSTKGLSGESRTQEVPVEKAENGGKVHKAAPAAPAEAAAVKSTAMSCAMDVWALGFATSTKELSGAKVYKAAPAAPAVAAPATPAEAASTKSIAMSSAMDVWALGFATSTEEISGKVHKAKPASPAKAKPGTPAEAAAAKPEAAKPKSKAAGMPAKPENESDDDESGEDMSVDHDDDREDVEIPSSKKPQQGKKRSNDSALETTVPAKKAKQNTPAKTEGKNSGHTDTPHPEKNAGSDAKNPELG</sequence>
<dbReference type="EMBL" id="CAMGYJ010000004">
    <property type="protein sequence ID" value="CAI0398186.1"/>
    <property type="molecule type" value="Genomic_DNA"/>
</dbReference>
<feature type="compositionally biased region" description="Low complexity" evidence="1">
    <location>
        <begin position="307"/>
        <end position="326"/>
    </location>
</feature>
<comment type="caution">
    <text evidence="2">The sequence shown here is derived from an EMBL/GenBank/DDBJ whole genome shotgun (WGS) entry which is preliminary data.</text>
</comment>
<name>A0AAV0IL18_9ROSI</name>
<feature type="region of interest" description="Disordered" evidence="1">
    <location>
        <begin position="18"/>
        <end position="37"/>
    </location>
</feature>
<gene>
    <name evidence="2" type="ORF">LITE_LOCUS9801</name>
</gene>
<protein>
    <submittedName>
        <fullName evidence="2">Uncharacterized protein</fullName>
    </submittedName>
</protein>
<feature type="region of interest" description="Disordered" evidence="1">
    <location>
        <begin position="133"/>
        <end position="153"/>
    </location>
</feature>
<keyword evidence="3" id="KW-1185">Reference proteome</keyword>
<proteinExistence type="predicted"/>
<dbReference type="Proteomes" id="UP001154282">
    <property type="component" value="Unassembled WGS sequence"/>
</dbReference>
<dbReference type="AlphaFoldDB" id="A0AAV0IL18"/>
<accession>A0AAV0IL18</accession>
<feature type="region of interest" description="Disordered" evidence="1">
    <location>
        <begin position="300"/>
        <end position="430"/>
    </location>
</feature>
<feature type="compositionally biased region" description="Basic and acidic residues" evidence="1">
    <location>
        <begin position="19"/>
        <end position="37"/>
    </location>
</feature>
<feature type="compositionally biased region" description="Basic and acidic residues" evidence="1">
    <location>
        <begin position="403"/>
        <end position="420"/>
    </location>
</feature>
<organism evidence="2 3">
    <name type="scientific">Linum tenue</name>
    <dbReference type="NCBI Taxonomy" id="586396"/>
    <lineage>
        <taxon>Eukaryota</taxon>
        <taxon>Viridiplantae</taxon>
        <taxon>Streptophyta</taxon>
        <taxon>Embryophyta</taxon>
        <taxon>Tracheophyta</taxon>
        <taxon>Spermatophyta</taxon>
        <taxon>Magnoliopsida</taxon>
        <taxon>eudicotyledons</taxon>
        <taxon>Gunneridae</taxon>
        <taxon>Pentapetalae</taxon>
        <taxon>rosids</taxon>
        <taxon>fabids</taxon>
        <taxon>Malpighiales</taxon>
        <taxon>Linaceae</taxon>
        <taxon>Linum</taxon>
    </lineage>
</organism>
<feature type="region of interest" description="Disordered" evidence="1">
    <location>
        <begin position="191"/>
        <end position="214"/>
    </location>
</feature>
<evidence type="ECO:0000313" key="3">
    <source>
        <dbReference type="Proteomes" id="UP001154282"/>
    </source>
</evidence>
<evidence type="ECO:0000256" key="1">
    <source>
        <dbReference type="SAM" id="MobiDB-lite"/>
    </source>
</evidence>
<feature type="compositionally biased region" description="Acidic residues" evidence="1">
    <location>
        <begin position="345"/>
        <end position="367"/>
    </location>
</feature>
<evidence type="ECO:0000313" key="2">
    <source>
        <dbReference type="EMBL" id="CAI0398186.1"/>
    </source>
</evidence>